<reference evidence="1" key="1">
    <citation type="submission" date="2018-11" db="EMBL/GenBank/DDBJ databases">
        <authorList>
            <consortium name="Pathogen Informatics"/>
        </authorList>
    </citation>
    <scope>NUCLEOTIDE SEQUENCE</scope>
</reference>
<protein>
    <submittedName>
        <fullName evidence="1">Uncharacterized protein</fullName>
    </submittedName>
</protein>
<proteinExistence type="predicted"/>
<accession>A0A3S5BTM7</accession>
<comment type="caution">
    <text evidence="1">The sequence shown here is derived from an EMBL/GenBank/DDBJ whole genome shotgun (WGS) entry which is preliminary data.</text>
</comment>
<dbReference type="EMBL" id="CAAALY010261087">
    <property type="protein sequence ID" value="VEL39379.1"/>
    <property type="molecule type" value="Genomic_DNA"/>
</dbReference>
<sequence>MPTTMPAKRLGKYHVHGPTLEMLIHTMDSGLEHSMHVTGSPNDTVHPVKKKRRTRAGYWVSASEALLILTDQTNISNDSAGSDQKSRTICGSECRDVASIHLRIEGTPLFRYFIYN</sequence>
<evidence type="ECO:0000313" key="2">
    <source>
        <dbReference type="Proteomes" id="UP000784294"/>
    </source>
</evidence>
<organism evidence="1 2">
    <name type="scientific">Protopolystoma xenopodis</name>
    <dbReference type="NCBI Taxonomy" id="117903"/>
    <lineage>
        <taxon>Eukaryota</taxon>
        <taxon>Metazoa</taxon>
        <taxon>Spiralia</taxon>
        <taxon>Lophotrochozoa</taxon>
        <taxon>Platyhelminthes</taxon>
        <taxon>Monogenea</taxon>
        <taxon>Polyopisthocotylea</taxon>
        <taxon>Polystomatidea</taxon>
        <taxon>Polystomatidae</taxon>
        <taxon>Protopolystoma</taxon>
    </lineage>
</organism>
<evidence type="ECO:0000313" key="1">
    <source>
        <dbReference type="EMBL" id="VEL39379.1"/>
    </source>
</evidence>
<dbReference type="AlphaFoldDB" id="A0A3S5BTM7"/>
<name>A0A3S5BTM7_9PLAT</name>
<keyword evidence="2" id="KW-1185">Reference proteome</keyword>
<dbReference type="Proteomes" id="UP000784294">
    <property type="component" value="Unassembled WGS sequence"/>
</dbReference>
<gene>
    <name evidence="1" type="ORF">PXEA_LOCUS32819</name>
</gene>